<evidence type="ECO:0000313" key="3">
    <source>
        <dbReference type="EMBL" id="PJO43388.1"/>
    </source>
</evidence>
<dbReference type="GO" id="GO:0006310">
    <property type="term" value="P:DNA recombination"/>
    <property type="evidence" value="ECO:0007669"/>
    <property type="project" value="TreeGrafter"/>
</dbReference>
<gene>
    <name evidence="3" type="ORF">CWD94_12610</name>
</gene>
<comment type="caution">
    <text evidence="3">The sequence shown here is derived from an EMBL/GenBank/DDBJ whole genome shotgun (WGS) entry which is preliminary data.</text>
</comment>
<dbReference type="InterPro" id="IPR000380">
    <property type="entry name" value="Topo_IA"/>
</dbReference>
<reference evidence="3 4" key="1">
    <citation type="submission" date="2017-11" db="EMBL/GenBank/DDBJ databases">
        <title>Bacterial isolate from king chilli rhizosphere.</title>
        <authorList>
            <person name="Takhelmayum P."/>
            <person name="Sarangthem I."/>
        </authorList>
    </citation>
    <scope>NUCLEOTIDE SEQUENCE [LARGE SCALE GENOMIC DNA]</scope>
    <source>
        <strain evidence="4">t26</strain>
    </source>
</reference>
<organism evidence="3 4">
    <name type="scientific">Lysinibacillus xylanilyticus</name>
    <dbReference type="NCBI Taxonomy" id="582475"/>
    <lineage>
        <taxon>Bacteria</taxon>
        <taxon>Bacillati</taxon>
        <taxon>Bacillota</taxon>
        <taxon>Bacilli</taxon>
        <taxon>Bacillales</taxon>
        <taxon>Bacillaceae</taxon>
        <taxon>Lysinibacillus</taxon>
    </lineage>
</organism>
<dbReference type="Gene3D" id="1.10.460.10">
    <property type="entry name" value="Topoisomerase I, domain 2"/>
    <property type="match status" value="1"/>
</dbReference>
<dbReference type="InterPro" id="IPR023405">
    <property type="entry name" value="Topo_IA_core_domain"/>
</dbReference>
<dbReference type="GO" id="GO:0043597">
    <property type="term" value="C:cytoplasmic replication fork"/>
    <property type="evidence" value="ECO:0007669"/>
    <property type="project" value="TreeGrafter"/>
</dbReference>
<dbReference type="AlphaFoldDB" id="A0A2M9Q5P1"/>
<dbReference type="Pfam" id="PF01131">
    <property type="entry name" value="Topoisom_bac"/>
    <property type="match status" value="1"/>
</dbReference>
<sequence length="155" mass="17869">MVGLSSTRALTLAAGGEIIHAGRFQTPVLAYVYDRERERSNFKKIKYYPLLATFSQGTEKYQGYFVGDRIVNLAEAKLISEKVNMQSGKINSIKEEKKQTPPPLLMDLTDVSRIANQKFGNTAFRTLEIIQDLYLKKFVTYPRRVQDIFLQMKFY</sequence>
<evidence type="ECO:0000259" key="2">
    <source>
        <dbReference type="PROSITE" id="PS52039"/>
    </source>
</evidence>
<dbReference type="Gene3D" id="2.70.20.10">
    <property type="entry name" value="Topoisomerase I, domain 3"/>
    <property type="match status" value="1"/>
</dbReference>
<dbReference type="InterPro" id="IPR013824">
    <property type="entry name" value="Topo_IA_cen_sub1"/>
</dbReference>
<dbReference type="EMBL" id="PHQY01000612">
    <property type="protein sequence ID" value="PJO43388.1"/>
    <property type="molecule type" value="Genomic_DNA"/>
</dbReference>
<dbReference type="Gene3D" id="1.10.290.10">
    <property type="entry name" value="Topoisomerase I, domain 4"/>
    <property type="match status" value="1"/>
</dbReference>
<dbReference type="Proteomes" id="UP000232101">
    <property type="component" value="Unassembled WGS sequence"/>
</dbReference>
<evidence type="ECO:0000313" key="4">
    <source>
        <dbReference type="Proteomes" id="UP000232101"/>
    </source>
</evidence>
<dbReference type="SUPFAM" id="SSF56712">
    <property type="entry name" value="Prokaryotic type I DNA topoisomerase"/>
    <property type="match status" value="1"/>
</dbReference>
<dbReference type="RefSeq" id="WP_100543353.1">
    <property type="nucleotide sequence ID" value="NZ_PHQY01000612.1"/>
</dbReference>
<dbReference type="GO" id="GO:0003677">
    <property type="term" value="F:DNA binding"/>
    <property type="evidence" value="ECO:0007669"/>
    <property type="project" value="InterPro"/>
</dbReference>
<dbReference type="GO" id="GO:0006265">
    <property type="term" value="P:DNA topological change"/>
    <property type="evidence" value="ECO:0007669"/>
    <property type="project" value="InterPro"/>
</dbReference>
<dbReference type="PANTHER" id="PTHR11390">
    <property type="entry name" value="PROKARYOTIC DNA TOPOISOMERASE"/>
    <property type="match status" value="1"/>
</dbReference>
<dbReference type="PANTHER" id="PTHR11390:SF21">
    <property type="entry name" value="DNA TOPOISOMERASE 3-ALPHA"/>
    <property type="match status" value="1"/>
</dbReference>
<dbReference type="InterPro" id="IPR013826">
    <property type="entry name" value="Topo_IA_cen_sub3"/>
</dbReference>
<accession>A0A2M9Q5P1</accession>
<keyword evidence="1" id="KW-0413">Isomerase</keyword>
<feature type="domain" description="Topo IA-type catalytic" evidence="2">
    <location>
        <begin position="1"/>
        <end position="155"/>
    </location>
</feature>
<dbReference type="GO" id="GO:0003917">
    <property type="term" value="F:DNA topoisomerase type I (single strand cut, ATP-independent) activity"/>
    <property type="evidence" value="ECO:0007669"/>
    <property type="project" value="InterPro"/>
</dbReference>
<evidence type="ECO:0000256" key="1">
    <source>
        <dbReference type="ARBA" id="ARBA00023235"/>
    </source>
</evidence>
<dbReference type="PROSITE" id="PS52039">
    <property type="entry name" value="TOPO_IA_2"/>
    <property type="match status" value="1"/>
</dbReference>
<protein>
    <recommendedName>
        <fullName evidence="2">Topo IA-type catalytic domain-containing protein</fullName>
    </recommendedName>
</protein>
<dbReference type="InterPro" id="IPR013497">
    <property type="entry name" value="Topo_IA_cen"/>
</dbReference>
<proteinExistence type="predicted"/>
<name>A0A2M9Q5P1_9BACI</name>
<dbReference type="InterPro" id="IPR013825">
    <property type="entry name" value="Topo_IA_cen_sub2"/>
</dbReference>
<dbReference type="GO" id="GO:0006281">
    <property type="term" value="P:DNA repair"/>
    <property type="evidence" value="ECO:0007669"/>
    <property type="project" value="TreeGrafter"/>
</dbReference>